<dbReference type="Gene3D" id="1.25.40.10">
    <property type="entry name" value="Tetratricopeptide repeat domain"/>
    <property type="match status" value="1"/>
</dbReference>
<reference evidence="8 9" key="1">
    <citation type="journal article" date="2018" name="PLoS ONE">
        <title>The draft genome of Kipferlia bialata reveals reductive genome evolution in fornicate parasites.</title>
        <authorList>
            <person name="Tanifuji G."/>
            <person name="Takabayashi S."/>
            <person name="Kume K."/>
            <person name="Takagi M."/>
            <person name="Nakayama T."/>
            <person name="Kamikawa R."/>
            <person name="Inagaki Y."/>
            <person name="Hashimoto T."/>
        </authorList>
    </citation>
    <scope>NUCLEOTIDE SEQUENCE [LARGE SCALE GENOMIC DNA]</scope>
    <source>
        <strain evidence="8">NY0173</strain>
    </source>
</reference>
<feature type="non-terminal residue" evidence="8">
    <location>
        <position position="1"/>
    </location>
</feature>
<dbReference type="InterPro" id="IPR011990">
    <property type="entry name" value="TPR-like_helical_dom_sf"/>
</dbReference>
<sequence>MDPSTAGFRHSVSEGDACLRRGLYARAVEAFSRALDIRKDKHVLLNRSRCYVSLSRAQLAIEDADMAIGQDKHFYRGIYQKGEALFASGDFEFAL</sequence>
<evidence type="ECO:0000256" key="7">
    <source>
        <dbReference type="ARBA" id="ARBA00023273"/>
    </source>
</evidence>
<comment type="caution">
    <text evidence="8">The sequence shown here is derived from an EMBL/GenBank/DDBJ whole genome shotgun (WGS) entry which is preliminary data.</text>
</comment>
<accession>A0A391NUY6</accession>
<keyword evidence="3" id="KW-0963">Cytoplasm</keyword>
<evidence type="ECO:0000256" key="6">
    <source>
        <dbReference type="ARBA" id="ARBA00023212"/>
    </source>
</evidence>
<evidence type="ECO:0000313" key="9">
    <source>
        <dbReference type="Proteomes" id="UP000265618"/>
    </source>
</evidence>
<dbReference type="AlphaFoldDB" id="A0A391NUY6"/>
<dbReference type="PANTHER" id="PTHR23040">
    <property type="match status" value="1"/>
</dbReference>
<evidence type="ECO:0000256" key="4">
    <source>
        <dbReference type="ARBA" id="ARBA00022737"/>
    </source>
</evidence>
<proteinExistence type="predicted"/>
<dbReference type="OrthoDB" id="2423701at2759"/>
<dbReference type="GO" id="GO:0005737">
    <property type="term" value="C:cytoplasm"/>
    <property type="evidence" value="ECO:0007669"/>
    <property type="project" value="TreeGrafter"/>
</dbReference>
<keyword evidence="4" id="KW-0677">Repeat</keyword>
<dbReference type="InterPro" id="IPR040111">
    <property type="entry name" value="ODAD4"/>
</dbReference>
<keyword evidence="9" id="KW-1185">Reference proteome</keyword>
<dbReference type="PANTHER" id="PTHR23040:SF1">
    <property type="entry name" value="OUTER DYNEIN ARM-DOCKING COMPLEX SUBUNIT 4"/>
    <property type="match status" value="1"/>
</dbReference>
<keyword evidence="5" id="KW-0802">TPR repeat</keyword>
<protein>
    <recommendedName>
        <fullName evidence="10">Tetratricopeptide-like helical domain-containing protein</fullName>
    </recommendedName>
</protein>
<comment type="subcellular location">
    <subcellularLocation>
        <location evidence="1">Cell projection</location>
        <location evidence="1">Cilium</location>
    </subcellularLocation>
    <subcellularLocation>
        <location evidence="2">Cytoplasm</location>
        <location evidence="2">Cytoskeleton</location>
    </subcellularLocation>
</comment>
<keyword evidence="6" id="KW-0206">Cytoskeleton</keyword>
<keyword evidence="7" id="KW-0966">Cell projection</keyword>
<evidence type="ECO:0000256" key="3">
    <source>
        <dbReference type="ARBA" id="ARBA00022490"/>
    </source>
</evidence>
<evidence type="ECO:0000256" key="5">
    <source>
        <dbReference type="ARBA" id="ARBA00022803"/>
    </source>
</evidence>
<dbReference type="EMBL" id="BDIP01007037">
    <property type="protein sequence ID" value="GCA64370.1"/>
    <property type="molecule type" value="Genomic_DNA"/>
</dbReference>
<evidence type="ECO:0000256" key="2">
    <source>
        <dbReference type="ARBA" id="ARBA00004245"/>
    </source>
</evidence>
<dbReference type="GO" id="GO:0005856">
    <property type="term" value="C:cytoskeleton"/>
    <property type="evidence" value="ECO:0007669"/>
    <property type="project" value="UniProtKB-SubCell"/>
</dbReference>
<evidence type="ECO:0000256" key="1">
    <source>
        <dbReference type="ARBA" id="ARBA00004138"/>
    </source>
</evidence>
<name>A0A391NUY6_9EUKA</name>
<organism evidence="8 9">
    <name type="scientific">Kipferlia bialata</name>
    <dbReference type="NCBI Taxonomy" id="797122"/>
    <lineage>
        <taxon>Eukaryota</taxon>
        <taxon>Metamonada</taxon>
        <taxon>Carpediemonas-like organisms</taxon>
        <taxon>Kipferlia</taxon>
    </lineage>
</organism>
<gene>
    <name evidence="8" type="ORF">KIPB_014078</name>
</gene>
<dbReference type="SUPFAM" id="SSF48452">
    <property type="entry name" value="TPR-like"/>
    <property type="match status" value="1"/>
</dbReference>
<evidence type="ECO:0000313" key="8">
    <source>
        <dbReference type="EMBL" id="GCA64370.1"/>
    </source>
</evidence>
<dbReference type="Proteomes" id="UP000265618">
    <property type="component" value="Unassembled WGS sequence"/>
</dbReference>
<evidence type="ECO:0008006" key="10">
    <source>
        <dbReference type="Google" id="ProtNLM"/>
    </source>
</evidence>
<dbReference type="GO" id="GO:0005929">
    <property type="term" value="C:cilium"/>
    <property type="evidence" value="ECO:0007669"/>
    <property type="project" value="UniProtKB-SubCell"/>
</dbReference>